<dbReference type="AlphaFoldDB" id="D7WCI5"/>
<organism evidence="1 2">
    <name type="scientific">Corynebacterium genitalium ATCC 33030</name>
    <dbReference type="NCBI Taxonomy" id="585529"/>
    <lineage>
        <taxon>Bacteria</taxon>
        <taxon>Bacillati</taxon>
        <taxon>Actinomycetota</taxon>
        <taxon>Actinomycetes</taxon>
        <taxon>Mycobacteriales</taxon>
        <taxon>Corynebacteriaceae</taxon>
        <taxon>Corynebacterium</taxon>
    </lineage>
</organism>
<name>D7WCI5_9CORY</name>
<protein>
    <submittedName>
        <fullName evidence="1">Uncharacterized protein</fullName>
    </submittedName>
</protein>
<dbReference type="STRING" id="585529.HMPREF0291_11523"/>
<dbReference type="Proteomes" id="UP000004208">
    <property type="component" value="Unassembled WGS sequence"/>
</dbReference>
<accession>D7WCI5</accession>
<dbReference type="HOGENOM" id="CLU_3151762_0_0_11"/>
<evidence type="ECO:0000313" key="1">
    <source>
        <dbReference type="EMBL" id="EFK53866.1"/>
    </source>
</evidence>
<dbReference type="RefSeq" id="WP_005289991.1">
    <property type="nucleotide sequence ID" value="NZ_CM000961.1"/>
</dbReference>
<keyword evidence="2" id="KW-1185">Reference proteome</keyword>
<sequence length="48" mass="5118">MSNQWNQPPHDGRNGGLAFVIGFGVLFATVDESTPTSTSTSVTTTRSF</sequence>
<comment type="caution">
    <text evidence="1">The sequence shown here is derived from an EMBL/GenBank/DDBJ whole genome shotgun (WGS) entry which is preliminary data.</text>
</comment>
<proteinExistence type="predicted"/>
<gene>
    <name evidence="1" type="ORF">HMPREF0291_11523</name>
</gene>
<reference evidence="1" key="1">
    <citation type="submission" date="2010-06" db="EMBL/GenBank/DDBJ databases">
        <authorList>
            <person name="Muzny D."/>
            <person name="Qin X."/>
            <person name="Buhay C."/>
            <person name="Dugan-Rocha S."/>
            <person name="Ding Y."/>
            <person name="Chen G."/>
            <person name="Hawes A."/>
            <person name="Holder M."/>
            <person name="Jhangiani S."/>
            <person name="Johnson A."/>
            <person name="Khan Z."/>
            <person name="Li Z."/>
            <person name="Liu W."/>
            <person name="Liu X."/>
            <person name="Perez L."/>
            <person name="Shen H."/>
            <person name="Wang Q."/>
            <person name="Watt J."/>
            <person name="Xi L."/>
            <person name="Xin Y."/>
            <person name="Zhou J."/>
            <person name="Deng J."/>
            <person name="Jiang H."/>
            <person name="Liu Y."/>
            <person name="Qu J."/>
            <person name="Song X.-Z."/>
            <person name="Zhang L."/>
            <person name="Villasana D."/>
            <person name="Johnson A."/>
            <person name="Liu J."/>
            <person name="Liyanage D."/>
            <person name="Lorensuhewa L."/>
            <person name="Robinson T."/>
            <person name="Song A."/>
            <person name="Song B.-B."/>
            <person name="Dinh H."/>
            <person name="Thornton R."/>
            <person name="Coyle M."/>
            <person name="Francisco L."/>
            <person name="Jackson L."/>
            <person name="Javaid M."/>
            <person name="Korchina V."/>
            <person name="Kovar C."/>
            <person name="Mata R."/>
            <person name="Mathew T."/>
            <person name="Ngo R."/>
            <person name="Nguyen L."/>
            <person name="Nguyen N."/>
            <person name="Okwuonu G."/>
            <person name="Ongeri F."/>
            <person name="Pham C."/>
            <person name="Simmons D."/>
            <person name="Wilczek-Boney K."/>
            <person name="Hale W."/>
            <person name="Jakkamsetti A."/>
            <person name="Pham P."/>
            <person name="Ruth R."/>
            <person name="San Lucas F."/>
            <person name="Warren J."/>
            <person name="Zhang J."/>
            <person name="Zhao Z."/>
            <person name="Zhou C."/>
            <person name="Zhu D."/>
            <person name="Lee S."/>
            <person name="Bess C."/>
            <person name="Blankenburg K."/>
            <person name="Forbes L."/>
            <person name="Fu Q."/>
            <person name="Gubbala S."/>
            <person name="Hirani K."/>
            <person name="Jayaseelan J.C."/>
            <person name="Lara F."/>
            <person name="Munidasa M."/>
            <person name="Palculict T."/>
            <person name="Patil S."/>
            <person name="Pu L.-L."/>
            <person name="Saada N."/>
            <person name="Tang L."/>
            <person name="Weissenberger G."/>
            <person name="Zhu Y."/>
            <person name="Hemphill L."/>
            <person name="Shang Y."/>
            <person name="Youmans B."/>
            <person name="Ayvaz T."/>
            <person name="Ross M."/>
            <person name="Santibanez J."/>
            <person name="Aqrawi P."/>
            <person name="Gross S."/>
            <person name="Joshi V."/>
            <person name="Fowler G."/>
            <person name="Nazareth L."/>
            <person name="Reid J."/>
            <person name="Worley K."/>
            <person name="Petrosino J."/>
            <person name="Highlander S."/>
            <person name="Gibbs R."/>
        </authorList>
    </citation>
    <scope>NUCLEOTIDE SEQUENCE [LARGE SCALE GENOMIC DNA]</scope>
    <source>
        <strain evidence="1">ATCC 33030</strain>
    </source>
</reference>
<dbReference type="EMBL" id="ACLJ02000003">
    <property type="protein sequence ID" value="EFK53866.1"/>
    <property type="molecule type" value="Genomic_DNA"/>
</dbReference>
<evidence type="ECO:0000313" key="2">
    <source>
        <dbReference type="Proteomes" id="UP000004208"/>
    </source>
</evidence>